<evidence type="ECO:0000256" key="2">
    <source>
        <dbReference type="ARBA" id="ARBA00022723"/>
    </source>
</evidence>
<dbReference type="InterPro" id="IPR013785">
    <property type="entry name" value="Aldolase_TIM"/>
</dbReference>
<evidence type="ECO:0000313" key="6">
    <source>
        <dbReference type="EMBL" id="MFF3226402.1"/>
    </source>
</evidence>
<dbReference type="Pfam" id="PF04055">
    <property type="entry name" value="Radical_SAM"/>
    <property type="match status" value="1"/>
</dbReference>
<evidence type="ECO:0000313" key="7">
    <source>
        <dbReference type="Proteomes" id="UP001601948"/>
    </source>
</evidence>
<keyword evidence="7" id="KW-1185">Reference proteome</keyword>
<sequence>MDLNHPSAPVRINLDTTRRCQLRCGYCHSSSGPDYRGPEISPAVIPELLETADQLRTFEITITGGEPTLWPSLVPLLEQSTRLEFASLLLITNAMATPPRVLRAMESANLSRICVSLDGIGEVHDRNRGQGAYERVLHGIRELRRINDNVAVISVIDATNHTRWPELTRLLAEEGVSTHHLSPVCTAGHAMRDYRGLSAQQFAEVHAMVAQLAAEIPEVSLLFNDELVHPLETRTMGIHQFTENWKGWHRIVRPDGDVRTLIRAWGRTWRTDETTGNINDRPLSQILGQPVQQVSAFTRTEEVARKFRINAGAPLVLTDLHDIGAVERGAPVTPVQDVARDIPVPDRLGIDVDELGRMVRRFPSRYRLREEDGFALLFNTRTHEVHVLDDDDYLSLAVDMGEVPA</sequence>
<keyword evidence="4" id="KW-0411">Iron-sulfur</keyword>
<dbReference type="PROSITE" id="PS51918">
    <property type="entry name" value="RADICAL_SAM"/>
    <property type="match status" value="1"/>
</dbReference>
<protein>
    <submittedName>
        <fullName evidence="6">Radical SAM protein</fullName>
    </submittedName>
</protein>
<dbReference type="SUPFAM" id="SSF102114">
    <property type="entry name" value="Radical SAM enzymes"/>
    <property type="match status" value="1"/>
</dbReference>
<comment type="caution">
    <text evidence="6">The sequence shown here is derived from an EMBL/GenBank/DDBJ whole genome shotgun (WGS) entry which is preliminary data.</text>
</comment>
<dbReference type="InterPro" id="IPR007197">
    <property type="entry name" value="rSAM"/>
</dbReference>
<dbReference type="EMBL" id="JBIAPI010000007">
    <property type="protein sequence ID" value="MFF3226402.1"/>
    <property type="molecule type" value="Genomic_DNA"/>
</dbReference>
<accession>A0ABW6QZX0</accession>
<dbReference type="SFLD" id="SFLDG01067">
    <property type="entry name" value="SPASM/twitch_domain_containing"/>
    <property type="match status" value="1"/>
</dbReference>
<dbReference type="RefSeq" id="WP_387721571.1">
    <property type="nucleotide sequence ID" value="NZ_JBIAPI010000007.1"/>
</dbReference>
<keyword evidence="1" id="KW-0949">S-adenosyl-L-methionine</keyword>
<dbReference type="InterPro" id="IPR058240">
    <property type="entry name" value="rSAM_sf"/>
</dbReference>
<dbReference type="CDD" id="cd01335">
    <property type="entry name" value="Radical_SAM"/>
    <property type="match status" value="1"/>
</dbReference>
<evidence type="ECO:0000256" key="1">
    <source>
        <dbReference type="ARBA" id="ARBA00022691"/>
    </source>
</evidence>
<gene>
    <name evidence="6" type="ORF">ACFYV7_26640</name>
</gene>
<keyword evidence="3" id="KW-0408">Iron</keyword>
<proteinExistence type="predicted"/>
<organism evidence="6 7">
    <name type="scientific">Nocardia suismassiliense</name>
    <dbReference type="NCBI Taxonomy" id="2077092"/>
    <lineage>
        <taxon>Bacteria</taxon>
        <taxon>Bacillati</taxon>
        <taxon>Actinomycetota</taxon>
        <taxon>Actinomycetes</taxon>
        <taxon>Mycobacteriales</taxon>
        <taxon>Nocardiaceae</taxon>
        <taxon>Nocardia</taxon>
    </lineage>
</organism>
<dbReference type="Gene3D" id="3.20.20.70">
    <property type="entry name" value="Aldolase class I"/>
    <property type="match status" value="1"/>
</dbReference>
<dbReference type="SMART" id="SM00729">
    <property type="entry name" value="Elp3"/>
    <property type="match status" value="1"/>
</dbReference>
<dbReference type="SFLD" id="SFLDS00029">
    <property type="entry name" value="Radical_SAM"/>
    <property type="match status" value="1"/>
</dbReference>
<evidence type="ECO:0000259" key="5">
    <source>
        <dbReference type="PROSITE" id="PS51918"/>
    </source>
</evidence>
<dbReference type="InterPro" id="IPR050377">
    <property type="entry name" value="Radical_SAM_PqqE_MftC-like"/>
</dbReference>
<feature type="domain" description="Radical SAM core" evidence="5">
    <location>
        <begin position="6"/>
        <end position="215"/>
    </location>
</feature>
<keyword evidence="2" id="KW-0479">Metal-binding</keyword>
<dbReference type="InterPro" id="IPR006638">
    <property type="entry name" value="Elp3/MiaA/NifB-like_rSAM"/>
</dbReference>
<dbReference type="PANTHER" id="PTHR11228">
    <property type="entry name" value="RADICAL SAM DOMAIN PROTEIN"/>
    <property type="match status" value="1"/>
</dbReference>
<reference evidence="6 7" key="1">
    <citation type="submission" date="2024-10" db="EMBL/GenBank/DDBJ databases">
        <title>The Natural Products Discovery Center: Release of the First 8490 Sequenced Strains for Exploring Actinobacteria Biosynthetic Diversity.</title>
        <authorList>
            <person name="Kalkreuter E."/>
            <person name="Kautsar S.A."/>
            <person name="Yang D."/>
            <person name="Bader C.D."/>
            <person name="Teijaro C.N."/>
            <person name="Fluegel L."/>
            <person name="Davis C.M."/>
            <person name="Simpson J.R."/>
            <person name="Lauterbach L."/>
            <person name="Steele A.D."/>
            <person name="Gui C."/>
            <person name="Meng S."/>
            <person name="Li G."/>
            <person name="Viehrig K."/>
            <person name="Ye F."/>
            <person name="Su P."/>
            <person name="Kiefer A.F."/>
            <person name="Nichols A."/>
            <person name="Cepeda A.J."/>
            <person name="Yan W."/>
            <person name="Fan B."/>
            <person name="Jiang Y."/>
            <person name="Adhikari A."/>
            <person name="Zheng C.-J."/>
            <person name="Schuster L."/>
            <person name="Cowan T.M."/>
            <person name="Smanski M.J."/>
            <person name="Chevrette M.G."/>
            <person name="De Carvalho L.P.S."/>
            <person name="Shen B."/>
        </authorList>
    </citation>
    <scope>NUCLEOTIDE SEQUENCE [LARGE SCALE GENOMIC DNA]</scope>
    <source>
        <strain evidence="6 7">NPDC003040</strain>
    </source>
</reference>
<evidence type="ECO:0000256" key="3">
    <source>
        <dbReference type="ARBA" id="ARBA00023004"/>
    </source>
</evidence>
<dbReference type="PANTHER" id="PTHR11228:SF7">
    <property type="entry name" value="PQQA PEPTIDE CYCLASE"/>
    <property type="match status" value="1"/>
</dbReference>
<name>A0ABW6QZX0_9NOCA</name>
<evidence type="ECO:0000256" key="4">
    <source>
        <dbReference type="ARBA" id="ARBA00023014"/>
    </source>
</evidence>
<dbReference type="Proteomes" id="UP001601948">
    <property type="component" value="Unassembled WGS sequence"/>
</dbReference>